<gene>
    <name evidence="2" type="ORF">Aiant_17260</name>
</gene>
<organism evidence="2 3">
    <name type="scientific">Actinoplanes ianthinogenes</name>
    <dbReference type="NCBI Taxonomy" id="122358"/>
    <lineage>
        <taxon>Bacteria</taxon>
        <taxon>Bacillati</taxon>
        <taxon>Actinomycetota</taxon>
        <taxon>Actinomycetes</taxon>
        <taxon>Micromonosporales</taxon>
        <taxon>Micromonosporaceae</taxon>
        <taxon>Actinoplanes</taxon>
    </lineage>
</organism>
<accession>A0ABM7LP61</accession>
<name>A0ABM7LP61_9ACTN</name>
<reference evidence="2 3" key="1">
    <citation type="submission" date="2020-08" db="EMBL/GenBank/DDBJ databases">
        <title>Whole genome shotgun sequence of Actinoplanes ianthinogenes NBRC 13996.</title>
        <authorList>
            <person name="Komaki H."/>
            <person name="Tamura T."/>
        </authorList>
    </citation>
    <scope>NUCLEOTIDE SEQUENCE [LARGE SCALE GENOMIC DNA]</scope>
    <source>
        <strain evidence="2 3">NBRC 13996</strain>
    </source>
</reference>
<dbReference type="RefSeq" id="WP_189332555.1">
    <property type="nucleotide sequence ID" value="NZ_AP023356.1"/>
</dbReference>
<feature type="transmembrane region" description="Helical" evidence="1">
    <location>
        <begin position="96"/>
        <end position="114"/>
    </location>
</feature>
<sequence>MAPPMPPPPPKEPKKADKIAVAIANASFLSIGYFMMRRVGLGLITLLASFILLFFVVPSVHTVLIEIVVVLWWAAMIAHGYFLAKGPVEPAARLRQRIVGGAAAAVVLLVLGLLRVQAGSIGQTVTDAKASGDCKHAMESLDKVWLGLRMADAPLAAEGDDTVKACRQLTEAGETLTSGVTEADITELNTGFNQINTVLATLPGHEKMADAVVDKFMTQLPAKDGCDTATIMDWLAKRPKTSNTLDRTADLVPQQEPAALLSCGDSFMALSAWTDARGVYQHLIDAYPNDAGKAKAQEGIAKANLQIELKTVKEKLATGSGSSNPTYCSSPSKYSAAKPYGKGTNRALFYGNSGQSGVLPKTWSAGDVTNATLVVCIGADAQGSSVQTCSYRSNYGSGPSYKVTFHKVKVSVKAIEIRTARVVYSGTMQFGGSACPETVHYQSAFGTDLGPPRHMDVDVSKSDVTKQFQKLIVK</sequence>
<protein>
    <submittedName>
        <fullName evidence="2">Uncharacterized protein</fullName>
    </submittedName>
</protein>
<evidence type="ECO:0000313" key="2">
    <source>
        <dbReference type="EMBL" id="BCJ41069.1"/>
    </source>
</evidence>
<proteinExistence type="predicted"/>
<evidence type="ECO:0000256" key="1">
    <source>
        <dbReference type="SAM" id="Phobius"/>
    </source>
</evidence>
<feature type="transmembrane region" description="Helical" evidence="1">
    <location>
        <begin position="39"/>
        <end position="57"/>
    </location>
</feature>
<evidence type="ECO:0000313" key="3">
    <source>
        <dbReference type="Proteomes" id="UP000676967"/>
    </source>
</evidence>
<keyword evidence="1" id="KW-1133">Transmembrane helix</keyword>
<dbReference type="Proteomes" id="UP000676967">
    <property type="component" value="Chromosome"/>
</dbReference>
<keyword evidence="1" id="KW-0472">Membrane</keyword>
<keyword evidence="1" id="KW-0812">Transmembrane</keyword>
<feature type="transmembrane region" description="Helical" evidence="1">
    <location>
        <begin position="63"/>
        <end position="84"/>
    </location>
</feature>
<dbReference type="EMBL" id="AP023356">
    <property type="protein sequence ID" value="BCJ41069.1"/>
    <property type="molecule type" value="Genomic_DNA"/>
</dbReference>
<keyword evidence="3" id="KW-1185">Reference proteome</keyword>